<evidence type="ECO:0000313" key="1">
    <source>
        <dbReference type="EMBL" id="SMC81232.1"/>
    </source>
</evidence>
<protein>
    <submittedName>
        <fullName evidence="1">Uncharacterized protein</fullName>
    </submittedName>
</protein>
<dbReference type="EMBL" id="FWXS01000009">
    <property type="protein sequence ID" value="SMC81232.1"/>
    <property type="molecule type" value="Genomic_DNA"/>
</dbReference>
<sequence>MRILIYSFLLFLPVFLNAQSLSYSKLNDYLAKQDYNYIEVDLNSKGFKYVKTTDEPNYYQKGYSKTSIEGKENISIVRNDEMFSLVYQPTKEAFNSLTQIILTLDFVYSYSYKDIKYYENGNCRVGVNSEKRILSFFVNLK</sequence>
<dbReference type="STRING" id="1434700.SAMN06296427_10942"/>
<dbReference type="RefSeq" id="WP_084018065.1">
    <property type="nucleotide sequence ID" value="NZ_FWXS01000009.1"/>
</dbReference>
<dbReference type="OrthoDB" id="9910227at2"/>
<reference evidence="1 2" key="1">
    <citation type="submission" date="2017-04" db="EMBL/GenBank/DDBJ databases">
        <authorList>
            <person name="Afonso C.L."/>
            <person name="Miller P.J."/>
            <person name="Scott M.A."/>
            <person name="Spackman E."/>
            <person name="Goraichik I."/>
            <person name="Dimitrov K.M."/>
            <person name="Suarez D.L."/>
            <person name="Swayne D.E."/>
        </authorList>
    </citation>
    <scope>NUCLEOTIDE SEQUENCE [LARGE SCALE GENOMIC DNA]</scope>
    <source>
        <strain evidence="1 2">CGMCC 1.12708</strain>
    </source>
</reference>
<accession>A0A1W2C8N6</accession>
<organism evidence="1 2">
    <name type="scientific">Moheibacter sediminis</name>
    <dbReference type="NCBI Taxonomy" id="1434700"/>
    <lineage>
        <taxon>Bacteria</taxon>
        <taxon>Pseudomonadati</taxon>
        <taxon>Bacteroidota</taxon>
        <taxon>Flavobacteriia</taxon>
        <taxon>Flavobacteriales</taxon>
        <taxon>Weeksellaceae</taxon>
        <taxon>Moheibacter</taxon>
    </lineage>
</organism>
<proteinExistence type="predicted"/>
<dbReference type="Proteomes" id="UP000192393">
    <property type="component" value="Unassembled WGS sequence"/>
</dbReference>
<gene>
    <name evidence="1" type="ORF">SAMN06296427_10942</name>
</gene>
<evidence type="ECO:0000313" key="2">
    <source>
        <dbReference type="Proteomes" id="UP000192393"/>
    </source>
</evidence>
<name>A0A1W2C8N6_9FLAO</name>
<keyword evidence="2" id="KW-1185">Reference proteome</keyword>
<dbReference type="AlphaFoldDB" id="A0A1W2C8N6"/>